<dbReference type="RefSeq" id="WP_235021526.1">
    <property type="nucleotide sequence ID" value="NZ_FUWZ01000002.1"/>
</dbReference>
<proteinExistence type="predicted"/>
<protein>
    <submittedName>
        <fullName evidence="2">SnoaL-like domain-containing protein</fullName>
    </submittedName>
</protein>
<evidence type="ECO:0000313" key="3">
    <source>
        <dbReference type="Proteomes" id="UP000190367"/>
    </source>
</evidence>
<dbReference type="PROSITE" id="PS50890">
    <property type="entry name" value="PUA"/>
    <property type="match status" value="1"/>
</dbReference>
<dbReference type="EMBL" id="FUWZ01000002">
    <property type="protein sequence ID" value="SKA08383.1"/>
    <property type="molecule type" value="Genomic_DNA"/>
</dbReference>
<dbReference type="SUPFAM" id="SSF54427">
    <property type="entry name" value="NTF2-like"/>
    <property type="match status" value="1"/>
</dbReference>
<accession>A0A1T4QX91</accession>
<gene>
    <name evidence="2" type="ORF">SAMN04488128_102649</name>
</gene>
<dbReference type="InterPro" id="IPR032710">
    <property type="entry name" value="NTF2-like_dom_sf"/>
</dbReference>
<dbReference type="InterPro" id="IPR037401">
    <property type="entry name" value="SnoaL-like"/>
</dbReference>
<dbReference type="STRING" id="634771.SAMN04488128_102649"/>
<sequence length="116" mass="13401">MENMTSFGHAWVAAWNSHNLDEVMSHYSPDITFYSPFIQKINQDPEGCIRGIEQLRAYFSRALTAYPDLHFELYHILEGVNSVVLYYKSVNNLLSAEMMVLKDGKVVEVRAHYKAQ</sequence>
<dbReference type="Gene3D" id="3.10.450.50">
    <property type="match status" value="1"/>
</dbReference>
<name>A0A1T4QX91_9BACT</name>
<dbReference type="AlphaFoldDB" id="A0A1T4QX91"/>
<feature type="domain" description="SnoaL-like" evidence="1">
    <location>
        <begin position="10"/>
        <end position="89"/>
    </location>
</feature>
<evidence type="ECO:0000259" key="1">
    <source>
        <dbReference type="Pfam" id="PF12680"/>
    </source>
</evidence>
<reference evidence="3" key="1">
    <citation type="submission" date="2017-02" db="EMBL/GenBank/DDBJ databases">
        <authorList>
            <person name="Varghese N."/>
            <person name="Submissions S."/>
        </authorList>
    </citation>
    <scope>NUCLEOTIDE SEQUENCE [LARGE SCALE GENOMIC DNA]</scope>
    <source>
        <strain evidence="3">DSM 22224</strain>
    </source>
</reference>
<dbReference type="Proteomes" id="UP000190367">
    <property type="component" value="Unassembled WGS sequence"/>
</dbReference>
<evidence type="ECO:0000313" key="2">
    <source>
        <dbReference type="EMBL" id="SKA08383.1"/>
    </source>
</evidence>
<organism evidence="2 3">
    <name type="scientific">Chitinophaga eiseniae</name>
    <dbReference type="NCBI Taxonomy" id="634771"/>
    <lineage>
        <taxon>Bacteria</taxon>
        <taxon>Pseudomonadati</taxon>
        <taxon>Bacteroidota</taxon>
        <taxon>Chitinophagia</taxon>
        <taxon>Chitinophagales</taxon>
        <taxon>Chitinophagaceae</taxon>
        <taxon>Chitinophaga</taxon>
    </lineage>
</organism>
<dbReference type="Pfam" id="PF12680">
    <property type="entry name" value="SnoaL_2"/>
    <property type="match status" value="1"/>
</dbReference>
<keyword evidence="3" id="KW-1185">Reference proteome</keyword>